<reference evidence="12" key="1">
    <citation type="submission" date="2020-03" db="EMBL/GenBank/DDBJ databases">
        <title>A high-quality chromosome-level genome assembly of a woody plant with both climbing and erect habits, Rhamnella rubrinervis.</title>
        <authorList>
            <person name="Lu Z."/>
            <person name="Yang Y."/>
            <person name="Zhu X."/>
            <person name="Sun Y."/>
        </authorList>
    </citation>
    <scope>NUCLEOTIDE SEQUENCE</scope>
    <source>
        <strain evidence="12">BYM</strain>
        <tissue evidence="12">Leaf</tissue>
    </source>
</reference>
<comment type="subcellular location">
    <subcellularLocation>
        <location evidence="2">Membrane</location>
        <topology evidence="2">Single-pass membrane protein</topology>
    </subcellularLocation>
</comment>
<dbReference type="Gene3D" id="1.10.630.10">
    <property type="entry name" value="Cytochrome P450"/>
    <property type="match status" value="1"/>
</dbReference>
<evidence type="ECO:0000256" key="2">
    <source>
        <dbReference type="ARBA" id="ARBA00004167"/>
    </source>
</evidence>
<dbReference type="PANTHER" id="PTHR47953:SF19">
    <property type="entry name" value="OS06G0641600 PROTEIN"/>
    <property type="match status" value="1"/>
</dbReference>
<comment type="similarity">
    <text evidence="3">Belongs to the cytochrome P450 family.</text>
</comment>
<protein>
    <recommendedName>
        <fullName evidence="14">Cytochrome P450</fullName>
    </recommendedName>
</protein>
<accession>A0A8K0HQB2</accession>
<dbReference type="GO" id="GO:0004497">
    <property type="term" value="F:monooxygenase activity"/>
    <property type="evidence" value="ECO:0007669"/>
    <property type="project" value="UniProtKB-KW"/>
</dbReference>
<keyword evidence="4" id="KW-0349">Heme</keyword>
<dbReference type="OrthoDB" id="2789670at2759"/>
<dbReference type="GO" id="GO:0016020">
    <property type="term" value="C:membrane"/>
    <property type="evidence" value="ECO:0007669"/>
    <property type="project" value="UniProtKB-SubCell"/>
</dbReference>
<evidence type="ECO:0000256" key="4">
    <source>
        <dbReference type="ARBA" id="ARBA00022617"/>
    </source>
</evidence>
<dbReference type="GO" id="GO:0020037">
    <property type="term" value="F:heme binding"/>
    <property type="evidence" value="ECO:0007669"/>
    <property type="project" value="InterPro"/>
</dbReference>
<proteinExistence type="inferred from homology"/>
<comment type="caution">
    <text evidence="12">The sequence shown here is derived from an EMBL/GenBank/DDBJ whole genome shotgun (WGS) entry which is preliminary data.</text>
</comment>
<evidence type="ECO:0000256" key="9">
    <source>
        <dbReference type="ARBA" id="ARBA00023004"/>
    </source>
</evidence>
<evidence type="ECO:0000256" key="10">
    <source>
        <dbReference type="ARBA" id="ARBA00023033"/>
    </source>
</evidence>
<keyword evidence="10" id="KW-0503">Monooxygenase</keyword>
<dbReference type="Pfam" id="PF00067">
    <property type="entry name" value="p450"/>
    <property type="match status" value="1"/>
</dbReference>
<evidence type="ECO:0000256" key="6">
    <source>
        <dbReference type="ARBA" id="ARBA00022723"/>
    </source>
</evidence>
<keyword evidence="13" id="KW-1185">Reference proteome</keyword>
<dbReference type="GO" id="GO:0016705">
    <property type="term" value="F:oxidoreductase activity, acting on paired donors, with incorporation or reduction of molecular oxygen"/>
    <property type="evidence" value="ECO:0007669"/>
    <property type="project" value="InterPro"/>
</dbReference>
<dbReference type="InterPro" id="IPR036396">
    <property type="entry name" value="Cyt_P450_sf"/>
</dbReference>
<evidence type="ECO:0000256" key="1">
    <source>
        <dbReference type="ARBA" id="ARBA00001971"/>
    </source>
</evidence>
<evidence type="ECO:0000256" key="11">
    <source>
        <dbReference type="ARBA" id="ARBA00023136"/>
    </source>
</evidence>
<keyword evidence="9" id="KW-0408">Iron</keyword>
<keyword evidence="6" id="KW-0479">Metal-binding</keyword>
<dbReference type="PANTHER" id="PTHR47953">
    <property type="entry name" value="OS08G0105600 PROTEIN"/>
    <property type="match status" value="1"/>
</dbReference>
<evidence type="ECO:0000313" key="12">
    <source>
        <dbReference type="EMBL" id="KAF3456731.1"/>
    </source>
</evidence>
<name>A0A8K0HQB2_9ROSA</name>
<dbReference type="EMBL" id="VOIH02000001">
    <property type="protein sequence ID" value="KAF3456731.1"/>
    <property type="molecule type" value="Genomic_DNA"/>
</dbReference>
<evidence type="ECO:0000256" key="7">
    <source>
        <dbReference type="ARBA" id="ARBA00022989"/>
    </source>
</evidence>
<sequence length="165" mass="18598">MEIQKQEVNPKFATRTMEIANHRKHAQPCWFTTPSIAEKLGHEIWTTHAFAAREVSNIIVSSPEMAKEVMKIHDAVFASRPTLLAVKIITYDCKGISFLHWIGGLRHKLEKVHEEADRILESDQLDLPLTDSSIKAVLLDIFTAGSETSSTLVEWAMSEMLKTQG</sequence>
<dbReference type="AlphaFoldDB" id="A0A8K0HQB2"/>
<keyword evidence="7" id="KW-1133">Transmembrane helix</keyword>
<evidence type="ECO:0000256" key="5">
    <source>
        <dbReference type="ARBA" id="ARBA00022692"/>
    </source>
</evidence>
<dbReference type="Proteomes" id="UP000796880">
    <property type="component" value="Unassembled WGS sequence"/>
</dbReference>
<dbReference type="SUPFAM" id="SSF48264">
    <property type="entry name" value="Cytochrome P450"/>
    <property type="match status" value="1"/>
</dbReference>
<keyword evidence="8" id="KW-0560">Oxidoreductase</keyword>
<organism evidence="12 13">
    <name type="scientific">Rhamnella rubrinervis</name>
    <dbReference type="NCBI Taxonomy" id="2594499"/>
    <lineage>
        <taxon>Eukaryota</taxon>
        <taxon>Viridiplantae</taxon>
        <taxon>Streptophyta</taxon>
        <taxon>Embryophyta</taxon>
        <taxon>Tracheophyta</taxon>
        <taxon>Spermatophyta</taxon>
        <taxon>Magnoliopsida</taxon>
        <taxon>eudicotyledons</taxon>
        <taxon>Gunneridae</taxon>
        <taxon>Pentapetalae</taxon>
        <taxon>rosids</taxon>
        <taxon>fabids</taxon>
        <taxon>Rosales</taxon>
        <taxon>Rhamnaceae</taxon>
        <taxon>rhamnoid group</taxon>
        <taxon>Rhamneae</taxon>
        <taxon>Rhamnella</taxon>
    </lineage>
</organism>
<keyword evidence="11" id="KW-0472">Membrane</keyword>
<dbReference type="GO" id="GO:0005506">
    <property type="term" value="F:iron ion binding"/>
    <property type="evidence" value="ECO:0007669"/>
    <property type="project" value="InterPro"/>
</dbReference>
<evidence type="ECO:0000256" key="8">
    <source>
        <dbReference type="ARBA" id="ARBA00023002"/>
    </source>
</evidence>
<evidence type="ECO:0000313" key="13">
    <source>
        <dbReference type="Proteomes" id="UP000796880"/>
    </source>
</evidence>
<keyword evidence="5" id="KW-0812">Transmembrane</keyword>
<evidence type="ECO:0008006" key="14">
    <source>
        <dbReference type="Google" id="ProtNLM"/>
    </source>
</evidence>
<dbReference type="InterPro" id="IPR052306">
    <property type="entry name" value="CYP450_71D"/>
</dbReference>
<dbReference type="InterPro" id="IPR001128">
    <property type="entry name" value="Cyt_P450"/>
</dbReference>
<comment type="cofactor">
    <cofactor evidence="1">
        <name>heme</name>
        <dbReference type="ChEBI" id="CHEBI:30413"/>
    </cofactor>
</comment>
<gene>
    <name evidence="12" type="ORF">FNV43_RR01385</name>
</gene>
<evidence type="ECO:0000256" key="3">
    <source>
        <dbReference type="ARBA" id="ARBA00010617"/>
    </source>
</evidence>